<proteinExistence type="predicted"/>
<keyword evidence="1" id="KW-0805">Transcription regulation</keyword>
<keyword evidence="8" id="KW-1185">Reference proteome</keyword>
<name>A0A0D2DKB1_9EURO</name>
<keyword evidence="3" id="KW-0804">Transcription</keyword>
<organism evidence="7 8">
    <name type="scientific">Exophiala oligosperma</name>
    <dbReference type="NCBI Taxonomy" id="215243"/>
    <lineage>
        <taxon>Eukaryota</taxon>
        <taxon>Fungi</taxon>
        <taxon>Dikarya</taxon>
        <taxon>Ascomycota</taxon>
        <taxon>Pezizomycotina</taxon>
        <taxon>Eurotiomycetes</taxon>
        <taxon>Chaetothyriomycetidae</taxon>
        <taxon>Chaetothyriales</taxon>
        <taxon>Herpotrichiellaceae</taxon>
        <taxon>Exophiala</taxon>
    </lineage>
</organism>
<evidence type="ECO:0000256" key="5">
    <source>
        <dbReference type="SAM" id="MobiDB-lite"/>
    </source>
</evidence>
<reference evidence="7 8" key="1">
    <citation type="submission" date="2015-01" db="EMBL/GenBank/DDBJ databases">
        <title>The Genome Sequence of Exophiala oligosperma CBS72588.</title>
        <authorList>
            <consortium name="The Broad Institute Genomics Platform"/>
            <person name="Cuomo C."/>
            <person name="de Hoog S."/>
            <person name="Gorbushina A."/>
            <person name="Stielow B."/>
            <person name="Teixiera M."/>
            <person name="Abouelleil A."/>
            <person name="Chapman S.B."/>
            <person name="Priest M."/>
            <person name="Young S.K."/>
            <person name="Wortman J."/>
            <person name="Nusbaum C."/>
            <person name="Birren B."/>
        </authorList>
    </citation>
    <scope>NUCLEOTIDE SEQUENCE [LARGE SCALE GENOMIC DNA]</scope>
    <source>
        <strain evidence="7 8">CBS 72588</strain>
    </source>
</reference>
<dbReference type="OrthoDB" id="4356994at2759"/>
<dbReference type="Proteomes" id="UP000053342">
    <property type="component" value="Unassembled WGS sequence"/>
</dbReference>
<protein>
    <recommendedName>
        <fullName evidence="6">Zn(2)-C6 fungal-type domain-containing protein</fullName>
    </recommendedName>
</protein>
<dbReference type="PROSITE" id="PS00463">
    <property type="entry name" value="ZN2_CY6_FUNGAL_1"/>
    <property type="match status" value="1"/>
</dbReference>
<feature type="compositionally biased region" description="Basic and acidic residues" evidence="5">
    <location>
        <begin position="19"/>
        <end position="31"/>
    </location>
</feature>
<dbReference type="STRING" id="215243.A0A0D2DKB1"/>
<dbReference type="HOGENOM" id="CLU_004835_2_0_1"/>
<dbReference type="RefSeq" id="XP_016263076.1">
    <property type="nucleotide sequence ID" value="XM_016407472.1"/>
</dbReference>
<gene>
    <name evidence="7" type="ORF">PV06_06368</name>
</gene>
<dbReference type="InterPro" id="IPR001138">
    <property type="entry name" value="Zn2Cys6_DnaBD"/>
</dbReference>
<dbReference type="GO" id="GO:0000981">
    <property type="term" value="F:DNA-binding transcription factor activity, RNA polymerase II-specific"/>
    <property type="evidence" value="ECO:0007669"/>
    <property type="project" value="InterPro"/>
</dbReference>
<evidence type="ECO:0000256" key="1">
    <source>
        <dbReference type="ARBA" id="ARBA00023015"/>
    </source>
</evidence>
<keyword evidence="4" id="KW-0539">Nucleus</keyword>
<dbReference type="VEuPathDB" id="FungiDB:PV06_06368"/>
<dbReference type="SMART" id="SM00066">
    <property type="entry name" value="GAL4"/>
    <property type="match status" value="1"/>
</dbReference>
<dbReference type="CDD" id="cd00067">
    <property type="entry name" value="GAL4"/>
    <property type="match status" value="1"/>
</dbReference>
<evidence type="ECO:0000313" key="7">
    <source>
        <dbReference type="EMBL" id="KIW42860.1"/>
    </source>
</evidence>
<accession>A0A0D2DKB1</accession>
<dbReference type="CDD" id="cd12148">
    <property type="entry name" value="fungal_TF_MHR"/>
    <property type="match status" value="1"/>
</dbReference>
<feature type="domain" description="Zn(2)-C6 fungal-type" evidence="6">
    <location>
        <begin position="61"/>
        <end position="91"/>
    </location>
</feature>
<evidence type="ECO:0000256" key="3">
    <source>
        <dbReference type="ARBA" id="ARBA00023163"/>
    </source>
</evidence>
<dbReference type="PANTHER" id="PTHR47785">
    <property type="entry name" value="ZN(II)2CYS6 TRANSCRIPTION FACTOR (EUROFUNG)-RELATED-RELATED"/>
    <property type="match status" value="1"/>
</dbReference>
<sequence>MPQPNRFGGNQPATSSADVARDDSPELDSTREQGSGGMSTNPRKRRYISNAFTTRKRAAMACDFCRLRKTKCDNARPKCGNCRHHNATCVYTENTEASAPEDDANTNVMHRLDEIKYLLQQVQAQTTPKVHYTTAAGQFPLIDRAPSISESAPEREAPVDDSWQSGESFHAVNPYDSPYRAARCEAVVRWPIFRDWLSEKECRLESFLHEAEILFPDGVGGEQPLPANLARGDIRGPPGPVIDEDDCVPLCKRFLSHVHFRNPILEPRQLISYAKEVSQHGMGWDGRSCLVLVISAISCILLTNELPPEPDLDPSIHAPPLSSHIHADPGGVAEAFAQAAKKRLGLLGMSMIDIQCLFFMSIYEKLRIRPLQSWFCLQQACSRLKSHLMSRSGFSSSMDAEKREQHQIEQRVFWSCVRSETELLPDLCLPSSGLDAFQYPEFPSPPSATNNEHFEECSESSDSGYVPPNSQAQSWLFFLAEISLRRTINAHLRLLYGRSESYWLSHLPLLLRHHAQCEEQISLWYSHLPSKLQFSDSAPQPQSLSYYLESRFQDWREHILRPLLYCALHHSRQKNWPHQFHPVAAGEPSPSTSTVSMSMQTAVLSPTGTGNLNSNATLYPQVLHLAQMHIDLCASLIPHSFEHGRYGGVWQLCRRTFICGMALLASVISEDLQSPNDWVDLCRTAIRYLTHWGAEARSVEAMRLVLEKLFDRVLRNSQGQPSL</sequence>
<evidence type="ECO:0000256" key="4">
    <source>
        <dbReference type="ARBA" id="ARBA00023242"/>
    </source>
</evidence>
<dbReference type="SUPFAM" id="SSF57701">
    <property type="entry name" value="Zn2/Cys6 DNA-binding domain"/>
    <property type="match status" value="1"/>
</dbReference>
<feature type="region of interest" description="Disordered" evidence="5">
    <location>
        <begin position="1"/>
        <end position="46"/>
    </location>
</feature>
<dbReference type="Gene3D" id="4.10.240.10">
    <property type="entry name" value="Zn(2)-C6 fungal-type DNA-binding domain"/>
    <property type="match status" value="1"/>
</dbReference>
<dbReference type="PROSITE" id="PS50048">
    <property type="entry name" value="ZN2_CY6_FUNGAL_2"/>
    <property type="match status" value="1"/>
</dbReference>
<dbReference type="EMBL" id="KN847336">
    <property type="protein sequence ID" value="KIW42860.1"/>
    <property type="molecule type" value="Genomic_DNA"/>
</dbReference>
<dbReference type="PANTHER" id="PTHR47785:SF5">
    <property type="entry name" value="ZN(II)2CYS6 TRANSCRIPTION FACTOR (EUROFUNG)"/>
    <property type="match status" value="1"/>
</dbReference>
<dbReference type="InterPro" id="IPR036864">
    <property type="entry name" value="Zn2-C6_fun-type_DNA-bd_sf"/>
</dbReference>
<evidence type="ECO:0000313" key="8">
    <source>
        <dbReference type="Proteomes" id="UP000053342"/>
    </source>
</evidence>
<dbReference type="AlphaFoldDB" id="A0A0D2DKB1"/>
<dbReference type="GeneID" id="27358442"/>
<evidence type="ECO:0000259" key="6">
    <source>
        <dbReference type="PROSITE" id="PS50048"/>
    </source>
</evidence>
<dbReference type="InterPro" id="IPR053181">
    <property type="entry name" value="EcdB-like_regulator"/>
</dbReference>
<evidence type="ECO:0000256" key="2">
    <source>
        <dbReference type="ARBA" id="ARBA00023125"/>
    </source>
</evidence>
<keyword evidence="2" id="KW-0238">DNA-binding</keyword>
<dbReference type="GO" id="GO:0008270">
    <property type="term" value="F:zinc ion binding"/>
    <property type="evidence" value="ECO:0007669"/>
    <property type="project" value="InterPro"/>
</dbReference>
<dbReference type="GO" id="GO:0003677">
    <property type="term" value="F:DNA binding"/>
    <property type="evidence" value="ECO:0007669"/>
    <property type="project" value="UniProtKB-KW"/>
</dbReference>
<dbReference type="Pfam" id="PF00172">
    <property type="entry name" value="Zn_clus"/>
    <property type="match status" value="1"/>
</dbReference>